<dbReference type="GeneID" id="36555540"/>
<evidence type="ECO:0000313" key="2">
    <source>
        <dbReference type="EMBL" id="PLB47217.1"/>
    </source>
</evidence>
<accession>A0A2I2G2X5</accession>
<dbReference type="AlphaFoldDB" id="A0A2I2G2X5"/>
<evidence type="ECO:0000313" key="3">
    <source>
        <dbReference type="Proteomes" id="UP000234275"/>
    </source>
</evidence>
<reference evidence="2 3" key="1">
    <citation type="submission" date="2016-12" db="EMBL/GenBank/DDBJ databases">
        <title>The genomes of Aspergillus section Nigri reveals drivers in fungal speciation.</title>
        <authorList>
            <consortium name="DOE Joint Genome Institute"/>
            <person name="Vesth T.C."/>
            <person name="Nybo J."/>
            <person name="Theobald S."/>
            <person name="Brandl J."/>
            <person name="Frisvad J.C."/>
            <person name="Nielsen K.F."/>
            <person name="Lyhne E.K."/>
            <person name="Kogle M.E."/>
            <person name="Kuo A."/>
            <person name="Riley R."/>
            <person name="Clum A."/>
            <person name="Nolan M."/>
            <person name="Lipzen A."/>
            <person name="Salamov A."/>
            <person name="Henrissat B."/>
            <person name="Wiebenga A."/>
            <person name="De Vries R.P."/>
            <person name="Grigoriev I.V."/>
            <person name="Mortensen U.H."/>
            <person name="Andersen M.R."/>
            <person name="Baker S.E."/>
        </authorList>
    </citation>
    <scope>NUCLEOTIDE SEQUENCE [LARGE SCALE GENOMIC DNA]</scope>
    <source>
        <strain evidence="2 3">IBT 23096</strain>
    </source>
</reference>
<feature type="compositionally biased region" description="Basic and acidic residues" evidence="1">
    <location>
        <begin position="149"/>
        <end position="165"/>
    </location>
</feature>
<keyword evidence="3" id="KW-1185">Reference proteome</keyword>
<organism evidence="2 3">
    <name type="scientific">Aspergillus steynii IBT 23096</name>
    <dbReference type="NCBI Taxonomy" id="1392250"/>
    <lineage>
        <taxon>Eukaryota</taxon>
        <taxon>Fungi</taxon>
        <taxon>Dikarya</taxon>
        <taxon>Ascomycota</taxon>
        <taxon>Pezizomycotina</taxon>
        <taxon>Eurotiomycetes</taxon>
        <taxon>Eurotiomycetidae</taxon>
        <taxon>Eurotiales</taxon>
        <taxon>Aspergillaceae</taxon>
        <taxon>Aspergillus</taxon>
        <taxon>Aspergillus subgen. Circumdati</taxon>
    </lineage>
</organism>
<proteinExistence type="predicted"/>
<dbReference type="VEuPathDB" id="FungiDB:P170DRAFT_428427"/>
<feature type="compositionally biased region" description="Basic and acidic residues" evidence="1">
    <location>
        <begin position="130"/>
        <end position="142"/>
    </location>
</feature>
<comment type="caution">
    <text evidence="2">The sequence shown here is derived from an EMBL/GenBank/DDBJ whole genome shotgun (WGS) entry which is preliminary data.</text>
</comment>
<feature type="region of interest" description="Disordered" evidence="1">
    <location>
        <begin position="38"/>
        <end position="171"/>
    </location>
</feature>
<name>A0A2I2G2X5_9EURO</name>
<dbReference type="EMBL" id="MSFO01000006">
    <property type="protein sequence ID" value="PLB47217.1"/>
    <property type="molecule type" value="Genomic_DNA"/>
</dbReference>
<protein>
    <submittedName>
        <fullName evidence="2">Uncharacterized protein</fullName>
    </submittedName>
</protein>
<gene>
    <name evidence="2" type="ORF">P170DRAFT_428427</name>
</gene>
<evidence type="ECO:0000256" key="1">
    <source>
        <dbReference type="SAM" id="MobiDB-lite"/>
    </source>
</evidence>
<sequence length="171" mass="19531">MLDRSYETLRVWVGGWFSSIRRSAKKKTSEWQRAELPEAARRVGSVEKPTRKKSKVDTPWAVRSRRLEMQPKAKSAMEGPRLANQQPQNAADMRDNPVSANHRPKNQAYLSTDALRPDGGKRPPTGPGALDRKGERWIRDDTIWGEEEEKGRGNSVDVREKENSEPRTLLQ</sequence>
<dbReference type="Proteomes" id="UP000234275">
    <property type="component" value="Unassembled WGS sequence"/>
</dbReference>
<dbReference type="RefSeq" id="XP_024702519.1">
    <property type="nucleotide sequence ID" value="XM_024847841.1"/>
</dbReference>
<feature type="compositionally biased region" description="Basic and acidic residues" evidence="1">
    <location>
        <begin position="38"/>
        <end position="49"/>
    </location>
</feature>